<proteinExistence type="predicted"/>
<name>A0A2J8A5J5_9CHLO</name>
<sequence length="490" mass="48203">MEHGAITEEPVRPTGSTAEADLARPEPPLPAGPPCPGDSLVEAALKILNCADPWMKAEHTRLTVAMWRDGRIARVRPLEWRHLWAPDRPARDDEKVAEDECRHFAALAKRLEETGSHYGAFPVHDGLWESASGTAHSLPARLAVEHCVHEARGLDVLPGTIAKFARNGDEASAALLRDIVYPEEVSHCAAGVRWIRYLFEVAHGASQPAPPADAADDDAAAAAAAAAPSATAAPGRAGEPGAAAPSAAADDGAAAGVAPSPSAASGEDSGRPCGAASVGPAAASGAAASAAAASAAAASGAATSGAVASGAAAAAGEDEGLRARLEELGLGGVAGAAAAEGSVAARRAAAGGTAAAEGAAAGGPPSWVCDARRYGRVEDWFHSLVKTHFWGPLKASAGPPFNAEARAQAGFGPDWYLPLAGADWYLPARTAEAAAAEAAGPATGAAAGAAPTAPAAASAAASDPALALVGASPAAPGGPTPAATVEAAAS</sequence>
<dbReference type="SUPFAM" id="SSF47240">
    <property type="entry name" value="Ferritin-like"/>
    <property type="match status" value="1"/>
</dbReference>
<dbReference type="Proteomes" id="UP000236333">
    <property type="component" value="Unassembled WGS sequence"/>
</dbReference>
<feature type="region of interest" description="Disordered" evidence="1">
    <location>
        <begin position="229"/>
        <end position="278"/>
    </location>
</feature>
<dbReference type="OrthoDB" id="426882at2759"/>
<dbReference type="PANTHER" id="PTHR42782:SF2">
    <property type="entry name" value="3-OXOACYL-[ACYL-CARRIER-PROTEIN] SYNTHASE-LIKE PROTEIN"/>
    <property type="match status" value="1"/>
</dbReference>
<accession>A0A2J8A5J5</accession>
<protein>
    <recommendedName>
        <fullName evidence="4">DUF455 domain-containing protein</fullName>
    </recommendedName>
</protein>
<dbReference type="InterPro" id="IPR007402">
    <property type="entry name" value="DUF455"/>
</dbReference>
<dbReference type="CDD" id="cd00657">
    <property type="entry name" value="Ferritin_like"/>
    <property type="match status" value="1"/>
</dbReference>
<dbReference type="AlphaFoldDB" id="A0A2J8A5J5"/>
<evidence type="ECO:0000313" key="2">
    <source>
        <dbReference type="EMBL" id="PNH07763.1"/>
    </source>
</evidence>
<evidence type="ECO:0000256" key="1">
    <source>
        <dbReference type="SAM" id="MobiDB-lite"/>
    </source>
</evidence>
<reference evidence="2 3" key="1">
    <citation type="journal article" date="2017" name="Mol. Biol. Evol.">
        <title>The 4-celled Tetrabaena socialis nuclear genome reveals the essential components for genetic control of cell number at the origin of multicellularity in the volvocine lineage.</title>
        <authorList>
            <person name="Featherston J."/>
            <person name="Arakaki Y."/>
            <person name="Hanschen E.R."/>
            <person name="Ferris P.J."/>
            <person name="Michod R.E."/>
            <person name="Olson B.J.S.C."/>
            <person name="Nozaki H."/>
            <person name="Durand P.M."/>
        </authorList>
    </citation>
    <scope>NUCLEOTIDE SEQUENCE [LARGE SCALE GENOMIC DNA]</scope>
    <source>
        <strain evidence="2 3">NIES-571</strain>
    </source>
</reference>
<comment type="caution">
    <text evidence="2">The sequence shown here is derived from an EMBL/GenBank/DDBJ whole genome shotgun (WGS) entry which is preliminary data.</text>
</comment>
<feature type="compositionally biased region" description="Basic and acidic residues" evidence="1">
    <location>
        <begin position="1"/>
        <end position="11"/>
    </location>
</feature>
<dbReference type="Pfam" id="PF04305">
    <property type="entry name" value="DUF455"/>
    <property type="match status" value="1"/>
</dbReference>
<dbReference type="InterPro" id="IPR009078">
    <property type="entry name" value="Ferritin-like_SF"/>
</dbReference>
<keyword evidence="3" id="KW-1185">Reference proteome</keyword>
<gene>
    <name evidence="2" type="ORF">TSOC_005738</name>
</gene>
<evidence type="ECO:0008006" key="4">
    <source>
        <dbReference type="Google" id="ProtNLM"/>
    </source>
</evidence>
<feature type="region of interest" description="Disordered" evidence="1">
    <location>
        <begin position="1"/>
        <end position="36"/>
    </location>
</feature>
<feature type="region of interest" description="Disordered" evidence="1">
    <location>
        <begin position="469"/>
        <end position="490"/>
    </location>
</feature>
<feature type="compositionally biased region" description="Low complexity" evidence="1">
    <location>
        <begin position="229"/>
        <end position="266"/>
    </location>
</feature>
<evidence type="ECO:0000313" key="3">
    <source>
        <dbReference type="Proteomes" id="UP000236333"/>
    </source>
</evidence>
<organism evidence="2 3">
    <name type="scientific">Tetrabaena socialis</name>
    <dbReference type="NCBI Taxonomy" id="47790"/>
    <lineage>
        <taxon>Eukaryota</taxon>
        <taxon>Viridiplantae</taxon>
        <taxon>Chlorophyta</taxon>
        <taxon>core chlorophytes</taxon>
        <taxon>Chlorophyceae</taxon>
        <taxon>CS clade</taxon>
        <taxon>Chlamydomonadales</taxon>
        <taxon>Tetrabaenaceae</taxon>
        <taxon>Tetrabaena</taxon>
    </lineage>
</organism>
<dbReference type="PANTHER" id="PTHR42782">
    <property type="entry name" value="SI:CH73-314G15.3"/>
    <property type="match status" value="1"/>
</dbReference>
<dbReference type="EMBL" id="PGGS01000162">
    <property type="protein sequence ID" value="PNH07763.1"/>
    <property type="molecule type" value="Genomic_DNA"/>
</dbReference>
<feature type="compositionally biased region" description="Pro residues" evidence="1">
    <location>
        <begin position="25"/>
        <end position="36"/>
    </location>
</feature>